<dbReference type="InterPro" id="IPR005883">
    <property type="entry name" value="PilM"/>
</dbReference>
<name>A0A662DG37_UNCAE</name>
<organism evidence="1 2">
    <name type="scientific">Aerophobetes bacterium</name>
    <dbReference type="NCBI Taxonomy" id="2030807"/>
    <lineage>
        <taxon>Bacteria</taxon>
        <taxon>Candidatus Aerophobota</taxon>
    </lineage>
</organism>
<evidence type="ECO:0000313" key="1">
    <source>
        <dbReference type="EMBL" id="RLE13263.1"/>
    </source>
</evidence>
<accession>A0A662DG37</accession>
<dbReference type="PANTHER" id="PTHR32432:SF3">
    <property type="entry name" value="ETHANOLAMINE UTILIZATION PROTEIN EUTJ"/>
    <property type="match status" value="1"/>
</dbReference>
<dbReference type="InterPro" id="IPR050696">
    <property type="entry name" value="FtsA/MreB"/>
</dbReference>
<dbReference type="NCBIfam" id="TIGR01175">
    <property type="entry name" value="pilM"/>
    <property type="match status" value="1"/>
</dbReference>
<dbReference type="InterPro" id="IPR043129">
    <property type="entry name" value="ATPase_NBD"/>
</dbReference>
<proteinExistence type="predicted"/>
<dbReference type="Gene3D" id="3.30.1490.300">
    <property type="match status" value="1"/>
</dbReference>
<evidence type="ECO:0008006" key="3">
    <source>
        <dbReference type="Google" id="ProtNLM"/>
    </source>
</evidence>
<dbReference type="PIRSF" id="PIRSF019169">
    <property type="entry name" value="PilM"/>
    <property type="match status" value="1"/>
</dbReference>
<dbReference type="EMBL" id="QMQB01000100">
    <property type="protein sequence ID" value="RLE13263.1"/>
    <property type="molecule type" value="Genomic_DNA"/>
</dbReference>
<dbReference type="PANTHER" id="PTHR32432">
    <property type="entry name" value="CELL DIVISION PROTEIN FTSA-RELATED"/>
    <property type="match status" value="1"/>
</dbReference>
<dbReference type="Gene3D" id="3.30.420.40">
    <property type="match status" value="2"/>
</dbReference>
<comment type="caution">
    <text evidence="1">The sequence shown here is derived from an EMBL/GenBank/DDBJ whole genome shotgun (WGS) entry which is preliminary data.</text>
</comment>
<dbReference type="SUPFAM" id="SSF53067">
    <property type="entry name" value="Actin-like ATPase domain"/>
    <property type="match status" value="2"/>
</dbReference>
<dbReference type="Proteomes" id="UP000267654">
    <property type="component" value="Unassembled WGS sequence"/>
</dbReference>
<protein>
    <recommendedName>
        <fullName evidence="3">Type IV pilus assembly protein PilM</fullName>
    </recommendedName>
</protein>
<evidence type="ECO:0000313" key="2">
    <source>
        <dbReference type="Proteomes" id="UP000267654"/>
    </source>
</evidence>
<dbReference type="AlphaFoldDB" id="A0A662DG37"/>
<dbReference type="CDD" id="cd24049">
    <property type="entry name" value="ASKHA_NBD_PilM"/>
    <property type="match status" value="1"/>
</dbReference>
<gene>
    <name evidence="1" type="ORF">DRI96_03245</name>
</gene>
<reference evidence="1 2" key="1">
    <citation type="submission" date="2018-06" db="EMBL/GenBank/DDBJ databases">
        <title>Extensive metabolic versatility and redundancy in microbially diverse, dynamic hydrothermal sediments.</title>
        <authorList>
            <person name="Dombrowski N."/>
            <person name="Teske A."/>
            <person name="Baker B.J."/>
        </authorList>
    </citation>
    <scope>NUCLEOTIDE SEQUENCE [LARGE SCALE GENOMIC DNA]</scope>
    <source>
        <strain evidence="1">B19_G9</strain>
    </source>
</reference>
<sequence>MGKTTVGLKIGSTSIKFVELIHEKGAYRLKNIGLEEFPFSENQEGYVNRPTFIAQKIREIIRNCRLNPRRIVTGVEGESIAVRVIKVPWMKKRELREAIRWEAEEHLPYSVEEIALGYQVLEGGTFNSGKRELSVLLVGVKKEDINEHLSLFTQVGIYPAIIDVNSLALYNLAESINLIDKAEGRAILNIGHHTTNLLVLSRGFSFLIRDIKFGGQSVTLSLIKELGVSYAEAEKIKKEFSITGKGLDKQIKEKVDGVIQEALGDLIKEMIHSFEYFSSTRGGTSVQRVFLSGGGCLIKNMDNFFSQQLGIPVERMNPFTGIIYQKEKLRFSPLVAPVFSVPLGLAMREISWYD</sequence>
<dbReference type="Pfam" id="PF11104">
    <property type="entry name" value="PilM_2"/>
    <property type="match status" value="1"/>
</dbReference>